<dbReference type="GO" id="GO:0006270">
    <property type="term" value="P:DNA replication initiation"/>
    <property type="evidence" value="ECO:0007669"/>
    <property type="project" value="TreeGrafter"/>
</dbReference>
<keyword evidence="13" id="KW-1185">Reference proteome</keyword>
<evidence type="ECO:0000256" key="9">
    <source>
        <dbReference type="PROSITE-ProRule" id="PRU00146"/>
    </source>
</evidence>
<evidence type="ECO:0000256" key="3">
    <source>
        <dbReference type="ARBA" id="ARBA00022705"/>
    </source>
</evidence>
<evidence type="ECO:0000256" key="2">
    <source>
        <dbReference type="ARBA" id="ARBA00005334"/>
    </source>
</evidence>
<comment type="caution">
    <text evidence="12">The sequence shown here is derived from an EMBL/GenBank/DDBJ whole genome shotgun (WGS) entry which is preliminary data.</text>
</comment>
<dbReference type="PANTHER" id="PTHR12087:SF0">
    <property type="entry name" value="ORIGIN RECOGNITION COMPLEX SUBUNIT 4"/>
    <property type="match status" value="1"/>
</dbReference>
<dbReference type="Pfam" id="PF13191">
    <property type="entry name" value="AAA_16"/>
    <property type="match status" value="1"/>
</dbReference>
<dbReference type="OrthoDB" id="343623at2759"/>
<evidence type="ECO:0000256" key="5">
    <source>
        <dbReference type="ARBA" id="ARBA00022771"/>
    </source>
</evidence>
<feature type="region of interest" description="Disordered" evidence="10">
    <location>
        <begin position="1"/>
        <end position="369"/>
    </location>
</feature>
<dbReference type="EMBL" id="JAAMPI010000967">
    <property type="protein sequence ID" value="KAF4627451.1"/>
    <property type="molecule type" value="Genomic_DNA"/>
</dbReference>
<dbReference type="GO" id="GO:0005664">
    <property type="term" value="C:nuclear origin of replication recognition complex"/>
    <property type="evidence" value="ECO:0007669"/>
    <property type="project" value="TreeGrafter"/>
</dbReference>
<keyword evidence="7" id="KW-0238">DNA-binding</keyword>
<dbReference type="FunFam" id="3.40.50.300:FF:001597">
    <property type="entry name" value="Origin recognition complex subunit Orc4"/>
    <property type="match status" value="1"/>
</dbReference>
<dbReference type="InterPro" id="IPR016527">
    <property type="entry name" value="ORC4"/>
</dbReference>
<dbReference type="PROSITE" id="PS50016">
    <property type="entry name" value="ZF_PHD_2"/>
    <property type="match status" value="1"/>
</dbReference>
<evidence type="ECO:0000256" key="4">
    <source>
        <dbReference type="ARBA" id="ARBA00022723"/>
    </source>
</evidence>
<dbReference type="SUPFAM" id="SSF52540">
    <property type="entry name" value="P-loop containing nucleoside triphosphate hydrolases"/>
    <property type="match status" value="1"/>
</dbReference>
<evidence type="ECO:0000256" key="7">
    <source>
        <dbReference type="ARBA" id="ARBA00023125"/>
    </source>
</evidence>
<feature type="domain" description="PHD-type" evidence="11">
    <location>
        <begin position="429"/>
        <end position="479"/>
    </location>
</feature>
<dbReference type="InterPro" id="IPR011011">
    <property type="entry name" value="Znf_FYVE_PHD"/>
</dbReference>
<keyword evidence="8" id="KW-0539">Nucleus</keyword>
<proteinExistence type="inferred from homology"/>
<feature type="region of interest" description="Disordered" evidence="10">
    <location>
        <begin position="403"/>
        <end position="423"/>
    </location>
</feature>
<dbReference type="InterPro" id="IPR027417">
    <property type="entry name" value="P-loop_NTPase"/>
</dbReference>
<comment type="subcellular location">
    <subcellularLocation>
        <location evidence="1">Nucleus</location>
    </subcellularLocation>
</comment>
<keyword evidence="5 9" id="KW-0863">Zinc-finger</keyword>
<dbReference type="InterPro" id="IPR041664">
    <property type="entry name" value="AAA_16"/>
</dbReference>
<dbReference type="Proteomes" id="UP000566819">
    <property type="component" value="Unassembled WGS sequence"/>
</dbReference>
<dbReference type="GO" id="GO:0003688">
    <property type="term" value="F:DNA replication origin binding"/>
    <property type="evidence" value="ECO:0007669"/>
    <property type="project" value="TreeGrafter"/>
</dbReference>
<feature type="compositionally biased region" description="Basic residues" evidence="10">
    <location>
        <begin position="358"/>
        <end position="367"/>
    </location>
</feature>
<dbReference type="InterPro" id="IPR013083">
    <property type="entry name" value="Znf_RING/FYVE/PHD"/>
</dbReference>
<name>A0A8H4RDS3_9HELO</name>
<evidence type="ECO:0000313" key="13">
    <source>
        <dbReference type="Proteomes" id="UP000566819"/>
    </source>
</evidence>
<dbReference type="SMART" id="SM00249">
    <property type="entry name" value="PHD"/>
    <property type="match status" value="1"/>
</dbReference>
<dbReference type="InterPro" id="IPR001965">
    <property type="entry name" value="Znf_PHD"/>
</dbReference>
<dbReference type="InterPro" id="IPR019787">
    <property type="entry name" value="Znf_PHD-finger"/>
</dbReference>
<reference evidence="12 13" key="1">
    <citation type="submission" date="2020-03" db="EMBL/GenBank/DDBJ databases">
        <title>Draft Genome Sequence of Cudoniella acicularis.</title>
        <authorList>
            <person name="Buettner E."/>
            <person name="Kellner H."/>
        </authorList>
    </citation>
    <scope>NUCLEOTIDE SEQUENCE [LARGE SCALE GENOMIC DNA]</scope>
    <source>
        <strain evidence="12 13">DSM 108380</strain>
    </source>
</reference>
<evidence type="ECO:0000256" key="8">
    <source>
        <dbReference type="ARBA" id="ARBA00023242"/>
    </source>
</evidence>
<protein>
    <recommendedName>
        <fullName evidence="11">PHD-type domain-containing protein</fullName>
    </recommendedName>
</protein>
<dbReference type="Pfam" id="PF14629">
    <property type="entry name" value="ORC4_C"/>
    <property type="match status" value="1"/>
</dbReference>
<dbReference type="InterPro" id="IPR032705">
    <property type="entry name" value="ORC4_C"/>
</dbReference>
<feature type="compositionally biased region" description="Basic and acidic residues" evidence="10">
    <location>
        <begin position="255"/>
        <end position="282"/>
    </location>
</feature>
<gene>
    <name evidence="12" type="ORF">G7Y89_g10707</name>
</gene>
<sequence>MPAESATPNRKRTRAQVVEEDLDELSPQKEKPRTPLSGSSKRRKTDSSASPATLGEGIASRVSRLSKKVSGLFGISNRSEKENHDTEDADELAAGEDAFDTESDKEDGTESGRGTPGAGAESQRKSGKNSREVLAPIPKPPKRPNSAIRNLEIDMRDGPAFDEEGEPVLGGSLRRRGREKTEQARSPLAPASKAADTVKDHETPKPRKKRTPSIQNLEIDMWDGPNSDEEREAGRGGRDKIERAKSLLASASKATDARKDYKRSPGRPRKSDILKKDQSISRKERRQRMSKGEQDDDHEMQDEETPKKRKRHRLNQEDAEDTAVEAADTSTSHRGKSKRETEILNSVKEPPKGILTPTKKKLGRPRKSVAFEQDLEMDLGFKDLPNSASGKKSNSKDTGFVVSIDTQKEPSPAAGDSNSDSESSKEIDDVACALCSKLNSRKGNQILLCDGCDFAGHQKCLGLPVIPEGDWYCQTCRPDIEEEEGVELESGDESTTEYPSHIPAIEGFEDHLRNTQRVLLDKLTGQKRIKLRGHDDQMQKVHQVLEQTVLAGEGNSMLVIGGRGSGKTTLVESAISDISTDHREQFHVVRLNGFIHTDDKVALREIWRQLGREMEVEDDLTGKTSNYADTLASLLALLSHPSEIPESQPEQTAKSVIFVLDEFDLFTTHARQTLLYNLFDIAQAKKAPIAVLGLTTRIDVVESLEKRVKSRFSHRYVYLSLPRSLPMFWEICRECLIIGTDEINEGSDTRTSDQEAFVSFWNLMIDDLYKKDSHFRTHLEAHFYQTKSVPAFFASGILPIANLSPKSFPLTGRMFSSTLSLSPPDSKLHILQGLSDLELALLIAAARLDIILDTDTCNFAMAYDEYCSLTSKHKIQTSSTGVTALGSSAKVWGSDVALGAWERLAEYELLVPAGIGGGGGRDFGIGGRMWKVDVGLEEITGSIDGLSGVMAKWCREI</sequence>
<evidence type="ECO:0000256" key="6">
    <source>
        <dbReference type="ARBA" id="ARBA00022833"/>
    </source>
</evidence>
<dbReference type="AlphaFoldDB" id="A0A8H4RDS3"/>
<dbReference type="Gene3D" id="3.40.50.300">
    <property type="entry name" value="P-loop containing nucleotide triphosphate hydrolases"/>
    <property type="match status" value="1"/>
</dbReference>
<dbReference type="CDD" id="cd15492">
    <property type="entry name" value="PHD_BRPF_JADE_like"/>
    <property type="match status" value="1"/>
</dbReference>
<evidence type="ECO:0000313" key="12">
    <source>
        <dbReference type="EMBL" id="KAF4627451.1"/>
    </source>
</evidence>
<dbReference type="SUPFAM" id="SSF57903">
    <property type="entry name" value="FYVE/PHD zinc finger"/>
    <property type="match status" value="1"/>
</dbReference>
<feature type="compositionally biased region" description="Acidic residues" evidence="10">
    <location>
        <begin position="87"/>
        <end position="109"/>
    </location>
</feature>
<dbReference type="PANTHER" id="PTHR12087">
    <property type="entry name" value="ORIGIN RECOGNITION COMPLEX SUBUNIT 4"/>
    <property type="match status" value="1"/>
</dbReference>
<dbReference type="Pfam" id="PF00628">
    <property type="entry name" value="PHD"/>
    <property type="match status" value="1"/>
</dbReference>
<accession>A0A8H4RDS3</accession>
<organism evidence="12 13">
    <name type="scientific">Cudoniella acicularis</name>
    <dbReference type="NCBI Taxonomy" id="354080"/>
    <lineage>
        <taxon>Eukaryota</taxon>
        <taxon>Fungi</taxon>
        <taxon>Dikarya</taxon>
        <taxon>Ascomycota</taxon>
        <taxon>Pezizomycotina</taxon>
        <taxon>Leotiomycetes</taxon>
        <taxon>Helotiales</taxon>
        <taxon>Tricladiaceae</taxon>
        <taxon>Cudoniella</taxon>
    </lineage>
</organism>
<feature type="compositionally biased region" description="Basic and acidic residues" evidence="10">
    <location>
        <begin position="232"/>
        <end position="245"/>
    </location>
</feature>
<comment type="similarity">
    <text evidence="2">Belongs to the ORC4 family.</text>
</comment>
<feature type="compositionally biased region" description="Acidic residues" evidence="10">
    <location>
        <begin position="294"/>
        <end position="303"/>
    </location>
</feature>
<keyword evidence="3" id="KW-0235">DNA replication</keyword>
<keyword evidence="6" id="KW-0862">Zinc</keyword>
<evidence type="ECO:0000256" key="10">
    <source>
        <dbReference type="SAM" id="MobiDB-lite"/>
    </source>
</evidence>
<evidence type="ECO:0000259" key="11">
    <source>
        <dbReference type="PROSITE" id="PS50016"/>
    </source>
</evidence>
<feature type="compositionally biased region" description="Basic and acidic residues" evidence="10">
    <location>
        <begin position="196"/>
        <end position="205"/>
    </location>
</feature>
<keyword evidence="4" id="KW-0479">Metal-binding</keyword>
<dbReference type="GO" id="GO:0008270">
    <property type="term" value="F:zinc ion binding"/>
    <property type="evidence" value="ECO:0007669"/>
    <property type="project" value="UniProtKB-KW"/>
</dbReference>
<evidence type="ECO:0000256" key="1">
    <source>
        <dbReference type="ARBA" id="ARBA00004123"/>
    </source>
</evidence>
<dbReference type="CDD" id="cd00009">
    <property type="entry name" value="AAA"/>
    <property type="match status" value="1"/>
</dbReference>
<dbReference type="Gene3D" id="3.30.40.10">
    <property type="entry name" value="Zinc/RING finger domain, C3HC4 (zinc finger)"/>
    <property type="match status" value="1"/>
</dbReference>